<evidence type="ECO:0000256" key="1">
    <source>
        <dbReference type="SAM" id="MobiDB-lite"/>
    </source>
</evidence>
<keyword evidence="2" id="KW-0472">Membrane</keyword>
<feature type="compositionally biased region" description="Polar residues" evidence="1">
    <location>
        <begin position="39"/>
        <end position="49"/>
    </location>
</feature>
<feature type="transmembrane region" description="Helical" evidence="2">
    <location>
        <begin position="165"/>
        <end position="193"/>
    </location>
</feature>
<evidence type="ECO:0000313" key="3">
    <source>
        <dbReference type="EMBL" id="TNN55172.1"/>
    </source>
</evidence>
<feature type="compositionally biased region" description="Basic and acidic residues" evidence="1">
    <location>
        <begin position="1"/>
        <end position="27"/>
    </location>
</feature>
<keyword evidence="2" id="KW-1133">Transmembrane helix</keyword>
<reference evidence="3 4" key="1">
    <citation type="submission" date="2019-03" db="EMBL/GenBank/DDBJ databases">
        <title>First draft genome of Liparis tanakae, snailfish: a comprehensive survey of snailfish specific genes.</title>
        <authorList>
            <person name="Kim W."/>
            <person name="Song I."/>
            <person name="Jeong J.-H."/>
            <person name="Kim D."/>
            <person name="Kim S."/>
            <person name="Ryu S."/>
            <person name="Song J.Y."/>
            <person name="Lee S.K."/>
        </authorList>
    </citation>
    <scope>NUCLEOTIDE SEQUENCE [LARGE SCALE GENOMIC DNA]</scope>
    <source>
        <tissue evidence="3">Muscle</tissue>
    </source>
</reference>
<evidence type="ECO:0000256" key="2">
    <source>
        <dbReference type="SAM" id="Phobius"/>
    </source>
</evidence>
<name>A0A4Z2GR32_9TELE</name>
<gene>
    <name evidence="3" type="ORF">EYF80_034617</name>
</gene>
<comment type="caution">
    <text evidence="3">The sequence shown here is derived from an EMBL/GenBank/DDBJ whole genome shotgun (WGS) entry which is preliminary data.</text>
</comment>
<sequence>MGERQRVRESSENGRGERRDSHKHEVSVKSTPSHRRRQPSLSSRLTGPQTAGGKTAIAAGSIRATLYLFFFFLSFFFSFSRLFLAISMTSLASLSGTRWVWEKAPPGPPPYSEERVDARDKLFLRFSFTASLSRSLALRGEETCQFNLLLQTAARRSICSRAISVLRVLICWLALSWFTITLFLMLRALLAYFRAFKVSMKSRSDGLMQAIITV</sequence>
<organism evidence="3 4">
    <name type="scientific">Liparis tanakae</name>
    <name type="common">Tanaka's snailfish</name>
    <dbReference type="NCBI Taxonomy" id="230148"/>
    <lineage>
        <taxon>Eukaryota</taxon>
        <taxon>Metazoa</taxon>
        <taxon>Chordata</taxon>
        <taxon>Craniata</taxon>
        <taxon>Vertebrata</taxon>
        <taxon>Euteleostomi</taxon>
        <taxon>Actinopterygii</taxon>
        <taxon>Neopterygii</taxon>
        <taxon>Teleostei</taxon>
        <taxon>Neoteleostei</taxon>
        <taxon>Acanthomorphata</taxon>
        <taxon>Eupercaria</taxon>
        <taxon>Perciformes</taxon>
        <taxon>Cottioidei</taxon>
        <taxon>Cottales</taxon>
        <taxon>Liparidae</taxon>
        <taxon>Liparis</taxon>
    </lineage>
</organism>
<proteinExistence type="predicted"/>
<keyword evidence="2" id="KW-0812">Transmembrane</keyword>
<protein>
    <recommendedName>
        <fullName evidence="5">Transmembrane protein</fullName>
    </recommendedName>
</protein>
<feature type="region of interest" description="Disordered" evidence="1">
    <location>
        <begin position="1"/>
        <end position="53"/>
    </location>
</feature>
<dbReference type="Proteomes" id="UP000314294">
    <property type="component" value="Unassembled WGS sequence"/>
</dbReference>
<feature type="transmembrane region" description="Helical" evidence="2">
    <location>
        <begin position="64"/>
        <end position="86"/>
    </location>
</feature>
<evidence type="ECO:0000313" key="4">
    <source>
        <dbReference type="Proteomes" id="UP000314294"/>
    </source>
</evidence>
<dbReference type="EMBL" id="SRLO01000463">
    <property type="protein sequence ID" value="TNN55172.1"/>
    <property type="molecule type" value="Genomic_DNA"/>
</dbReference>
<keyword evidence="4" id="KW-1185">Reference proteome</keyword>
<evidence type="ECO:0008006" key="5">
    <source>
        <dbReference type="Google" id="ProtNLM"/>
    </source>
</evidence>
<accession>A0A4Z2GR32</accession>
<dbReference type="AlphaFoldDB" id="A0A4Z2GR32"/>